<evidence type="ECO:0000256" key="2">
    <source>
        <dbReference type="ARBA" id="ARBA00022737"/>
    </source>
</evidence>
<proteinExistence type="predicted"/>
<dbReference type="InterPro" id="IPR036236">
    <property type="entry name" value="Znf_C2H2_sf"/>
</dbReference>
<dbReference type="FunFam" id="3.30.160.60:FF:000021">
    <property type="entry name" value="Basic krueppel-like factor 3"/>
    <property type="match status" value="1"/>
</dbReference>
<gene>
    <name evidence="7" type="ORF">FD755_023666</name>
</gene>
<dbReference type="PANTHER" id="PTHR23235">
    <property type="entry name" value="KRUEPPEL-LIKE TRANSCRIPTION FACTOR"/>
    <property type="match status" value="1"/>
</dbReference>
<dbReference type="EMBL" id="VCEB01000593">
    <property type="protein sequence ID" value="KAB0353635.1"/>
    <property type="molecule type" value="Genomic_DNA"/>
</dbReference>
<keyword evidence="4" id="KW-0862">Zinc</keyword>
<dbReference type="GO" id="GO:0000981">
    <property type="term" value="F:DNA-binding transcription factor activity, RNA polymerase II-specific"/>
    <property type="evidence" value="ECO:0007669"/>
    <property type="project" value="TreeGrafter"/>
</dbReference>
<keyword evidence="2" id="KW-0677">Repeat</keyword>
<dbReference type="InterPro" id="IPR013087">
    <property type="entry name" value="Znf_C2H2_type"/>
</dbReference>
<reference evidence="7 8" key="1">
    <citation type="submission" date="2019-06" db="EMBL/GenBank/DDBJ databases">
        <title>Discovery of a novel chromosome fission-fusion reversal in muntjac.</title>
        <authorList>
            <person name="Mudd A.B."/>
            <person name="Bredeson J.V."/>
            <person name="Baum R."/>
            <person name="Hockemeyer D."/>
            <person name="Rokhsar D.S."/>
        </authorList>
    </citation>
    <scope>NUCLEOTIDE SEQUENCE [LARGE SCALE GENOMIC DNA]</scope>
    <source>
        <strain evidence="7">UCam_UCB_Mr</strain>
        <tissue evidence="7">Fibroblast cell line</tissue>
    </source>
</reference>
<dbReference type="PROSITE" id="PS00028">
    <property type="entry name" value="ZINC_FINGER_C2H2_1"/>
    <property type="match status" value="1"/>
</dbReference>
<keyword evidence="1" id="KW-0479">Metal-binding</keyword>
<organism evidence="7 8">
    <name type="scientific">Muntiacus reevesi</name>
    <name type="common">Reeves' muntjac</name>
    <name type="synonym">Cervus reevesi</name>
    <dbReference type="NCBI Taxonomy" id="9886"/>
    <lineage>
        <taxon>Eukaryota</taxon>
        <taxon>Metazoa</taxon>
        <taxon>Chordata</taxon>
        <taxon>Craniata</taxon>
        <taxon>Vertebrata</taxon>
        <taxon>Euteleostomi</taxon>
        <taxon>Mammalia</taxon>
        <taxon>Eutheria</taxon>
        <taxon>Laurasiatheria</taxon>
        <taxon>Artiodactyla</taxon>
        <taxon>Ruminantia</taxon>
        <taxon>Pecora</taxon>
        <taxon>Cervidae</taxon>
        <taxon>Muntiacinae</taxon>
        <taxon>Muntiacus</taxon>
    </lineage>
</organism>
<dbReference type="PANTHER" id="PTHR23235:SF46">
    <property type="entry name" value="KRUEPPEL-LIKE FACTOR 8"/>
    <property type="match status" value="1"/>
</dbReference>
<evidence type="ECO:0000256" key="4">
    <source>
        <dbReference type="ARBA" id="ARBA00022833"/>
    </source>
</evidence>
<accession>A0A5N3VZU0</accession>
<name>A0A5N3VZU0_MUNRE</name>
<protein>
    <recommendedName>
        <fullName evidence="6">C2H2-type domain-containing protein</fullName>
    </recommendedName>
</protein>
<dbReference type="GO" id="GO:0008270">
    <property type="term" value="F:zinc ion binding"/>
    <property type="evidence" value="ECO:0007669"/>
    <property type="project" value="UniProtKB-KW"/>
</dbReference>
<feature type="domain" description="C2H2-type" evidence="6">
    <location>
        <begin position="92"/>
        <end position="121"/>
    </location>
</feature>
<evidence type="ECO:0000313" key="7">
    <source>
        <dbReference type="EMBL" id="KAB0353635.1"/>
    </source>
</evidence>
<dbReference type="AlphaFoldDB" id="A0A5N3VZU0"/>
<feature type="non-terminal residue" evidence="7">
    <location>
        <position position="1"/>
    </location>
</feature>
<dbReference type="Gene3D" id="3.30.160.60">
    <property type="entry name" value="Classic Zinc Finger"/>
    <property type="match status" value="1"/>
</dbReference>
<evidence type="ECO:0000256" key="5">
    <source>
        <dbReference type="PROSITE-ProRule" id="PRU00042"/>
    </source>
</evidence>
<keyword evidence="8" id="KW-1185">Reference proteome</keyword>
<sequence length="141" mass="15630">SVCMPRSGIAGSYGSSISSFLRNLHKIFICIFLPFKLKVEPTSISPLEIPSDNEENAIESGSLQGIQGLQQEPAAMTQMQEESLDLKRRRIHQCDFAGCSKVYTKSSHLKAHRRIHTVLRSIEKHNEIKAGFCSSGPSTNL</sequence>
<comment type="caution">
    <text evidence="7">The sequence shown here is derived from an EMBL/GenBank/DDBJ whole genome shotgun (WGS) entry which is preliminary data.</text>
</comment>
<evidence type="ECO:0000313" key="8">
    <source>
        <dbReference type="Proteomes" id="UP000326062"/>
    </source>
</evidence>
<dbReference type="GO" id="GO:0000978">
    <property type="term" value="F:RNA polymerase II cis-regulatory region sequence-specific DNA binding"/>
    <property type="evidence" value="ECO:0007669"/>
    <property type="project" value="TreeGrafter"/>
</dbReference>
<dbReference type="Proteomes" id="UP000326062">
    <property type="component" value="Unassembled WGS sequence"/>
</dbReference>
<dbReference type="PROSITE" id="PS50157">
    <property type="entry name" value="ZINC_FINGER_C2H2_2"/>
    <property type="match status" value="1"/>
</dbReference>
<evidence type="ECO:0000256" key="3">
    <source>
        <dbReference type="ARBA" id="ARBA00022771"/>
    </source>
</evidence>
<dbReference type="SUPFAM" id="SSF57667">
    <property type="entry name" value="beta-beta-alpha zinc fingers"/>
    <property type="match status" value="1"/>
</dbReference>
<keyword evidence="3 5" id="KW-0863">Zinc-finger</keyword>
<evidence type="ECO:0000259" key="6">
    <source>
        <dbReference type="PROSITE" id="PS50157"/>
    </source>
</evidence>
<evidence type="ECO:0000256" key="1">
    <source>
        <dbReference type="ARBA" id="ARBA00022723"/>
    </source>
</evidence>